<dbReference type="Gene3D" id="3.40.640.10">
    <property type="entry name" value="Type I PLP-dependent aspartate aminotransferase-like (Major domain)"/>
    <property type="match status" value="1"/>
</dbReference>
<dbReference type="Gene3D" id="3.90.1150.10">
    <property type="entry name" value="Aspartate Aminotransferase, domain 1"/>
    <property type="match status" value="1"/>
</dbReference>
<keyword evidence="2" id="KW-0032">Aminotransferase</keyword>
<dbReference type="SUPFAM" id="SSF53383">
    <property type="entry name" value="PLP-dependent transferases"/>
    <property type="match status" value="1"/>
</dbReference>
<dbReference type="InterPro" id="IPR051326">
    <property type="entry name" value="Kynurenine-oxoglutarate_AT"/>
</dbReference>
<dbReference type="InterPro" id="IPR004839">
    <property type="entry name" value="Aminotransferase_I/II_large"/>
</dbReference>
<evidence type="ECO:0000259" key="5">
    <source>
        <dbReference type="Pfam" id="PF00155"/>
    </source>
</evidence>
<evidence type="ECO:0000256" key="1">
    <source>
        <dbReference type="ARBA" id="ARBA00001933"/>
    </source>
</evidence>
<evidence type="ECO:0000313" key="7">
    <source>
        <dbReference type="Proteomes" id="UP000008947"/>
    </source>
</evidence>
<keyword evidence="4" id="KW-0663">Pyridoxal phosphate</keyword>
<dbReference type="GO" id="GO:0005737">
    <property type="term" value="C:cytoplasm"/>
    <property type="evidence" value="ECO:0007669"/>
    <property type="project" value="TreeGrafter"/>
</dbReference>
<dbReference type="Proteomes" id="UP000008947">
    <property type="component" value="Unassembled WGS sequence"/>
</dbReference>
<comment type="caution">
    <text evidence="6">The sequence shown here is derived from an EMBL/GenBank/DDBJ whole genome shotgun (WGS) entry which is preliminary data.</text>
</comment>
<dbReference type="GO" id="GO:0016212">
    <property type="term" value="F:kynurenine-oxoglutarate transaminase activity"/>
    <property type="evidence" value="ECO:0007669"/>
    <property type="project" value="TreeGrafter"/>
</dbReference>
<evidence type="ECO:0000313" key="6">
    <source>
        <dbReference type="EMBL" id="EJF77884.1"/>
    </source>
</evidence>
<dbReference type="eggNOG" id="COG0436">
    <property type="taxonomic scope" value="Bacteria"/>
</dbReference>
<keyword evidence="3" id="KW-0808">Transferase</keyword>
<dbReference type="HOGENOM" id="CLU_064087_0_0_5"/>
<comment type="cofactor">
    <cofactor evidence="1">
        <name>pyridoxal 5'-phosphate</name>
        <dbReference type="ChEBI" id="CHEBI:597326"/>
    </cofactor>
</comment>
<dbReference type="AlphaFoldDB" id="J0Q5H3"/>
<dbReference type="GO" id="GO:0030170">
    <property type="term" value="F:pyridoxal phosphate binding"/>
    <property type="evidence" value="ECO:0007669"/>
    <property type="project" value="InterPro"/>
</dbReference>
<keyword evidence="7" id="KW-1185">Reference proteome</keyword>
<evidence type="ECO:0000256" key="3">
    <source>
        <dbReference type="ARBA" id="ARBA00022679"/>
    </source>
</evidence>
<evidence type="ECO:0000256" key="4">
    <source>
        <dbReference type="ARBA" id="ARBA00022898"/>
    </source>
</evidence>
<sequence>MAKHAEYLICPTASNSIDIVGAYLACSRKRTALLLPCFDNLPLLMRRRNVNLVPLLEDDLFIFSSDKDALSNYFIENSLDALFIVNPNNPTGMIFNENQLSNIADVCRERTVILIIDATFSFYDRKKPDYHKILDSSGVKYVIIEDSGKTFPTQDMKASLMLFHSELKSAIQQIYEEIFLCVSPFILEVISRIVEKASEIGLEEVLWKEVDVRRTNFRNILNQTNLEIAKKSVESAMPLEWIDCSATGFSDLEFVQHCKAFGLCLLPGRYFYWSRPDELGHQFVRASLMKQDSVFELALQRLREAVSSAWR</sequence>
<dbReference type="InterPro" id="IPR015422">
    <property type="entry name" value="PyrdxlP-dep_Trfase_small"/>
</dbReference>
<name>J0Q5H3_9HYPH</name>
<organism evidence="6 7">
    <name type="scientific">Candidatus Bartonella washoeensis Sb944nv</name>
    <dbReference type="NCBI Taxonomy" id="1094563"/>
    <lineage>
        <taxon>Bacteria</taxon>
        <taxon>Pseudomonadati</taxon>
        <taxon>Pseudomonadota</taxon>
        <taxon>Alphaproteobacteria</taxon>
        <taxon>Hyphomicrobiales</taxon>
        <taxon>Bartonellaceae</taxon>
        <taxon>Bartonella</taxon>
    </lineage>
</organism>
<accession>J0Q5H3</accession>
<dbReference type="Pfam" id="PF00155">
    <property type="entry name" value="Aminotran_1_2"/>
    <property type="match status" value="1"/>
</dbReference>
<evidence type="ECO:0000256" key="2">
    <source>
        <dbReference type="ARBA" id="ARBA00022576"/>
    </source>
</evidence>
<feature type="domain" description="Aminotransferase class I/classII large" evidence="5">
    <location>
        <begin position="66"/>
        <end position="290"/>
    </location>
</feature>
<dbReference type="PATRIC" id="fig|1094563.3.peg.1558"/>
<dbReference type="PANTHER" id="PTHR43807:SF20">
    <property type="entry name" value="FI04487P"/>
    <property type="match status" value="1"/>
</dbReference>
<proteinExistence type="predicted"/>
<dbReference type="PANTHER" id="PTHR43807">
    <property type="entry name" value="FI04487P"/>
    <property type="match status" value="1"/>
</dbReference>
<dbReference type="InterPro" id="IPR015421">
    <property type="entry name" value="PyrdxlP-dep_Trfase_major"/>
</dbReference>
<dbReference type="EMBL" id="AILU01000038">
    <property type="protein sequence ID" value="EJF77884.1"/>
    <property type="molecule type" value="Genomic_DNA"/>
</dbReference>
<gene>
    <name evidence="6" type="ORF">MCQ_01327</name>
</gene>
<dbReference type="InterPro" id="IPR015424">
    <property type="entry name" value="PyrdxlP-dep_Trfase"/>
</dbReference>
<reference evidence="6 7" key="1">
    <citation type="submission" date="2012-03" db="EMBL/GenBank/DDBJ databases">
        <title>The Genome Sequence of Bartonella washoensis Sb944nv.</title>
        <authorList>
            <consortium name="The Broad Institute Genome Sequencing Platform"/>
            <consortium name="The Broad Institute Genome Sequencing Center for Infectious Disease"/>
            <person name="Feldgarden M."/>
            <person name="Kirby J."/>
            <person name="Kosoy M."/>
            <person name="Birtles R."/>
            <person name="Probert W.S."/>
            <person name="Chiaraviglio L."/>
            <person name="Young S.K."/>
            <person name="Zeng Q."/>
            <person name="Gargeya S."/>
            <person name="Fitzgerald M."/>
            <person name="Haas B."/>
            <person name="Abouelleil A."/>
            <person name="Alvarado L."/>
            <person name="Arachchi H.M."/>
            <person name="Berlin A."/>
            <person name="Chapman S.B."/>
            <person name="Gearin G."/>
            <person name="Goldberg J."/>
            <person name="Griggs A."/>
            <person name="Gujja S."/>
            <person name="Hansen M."/>
            <person name="Heiman D."/>
            <person name="Howarth C."/>
            <person name="Larimer J."/>
            <person name="Lui A."/>
            <person name="MacDonald P.J.P."/>
            <person name="McCowen C."/>
            <person name="Montmayeur A."/>
            <person name="Murphy C."/>
            <person name="Neiman D."/>
            <person name="Pearson M."/>
            <person name="Priest M."/>
            <person name="Roberts A."/>
            <person name="Saif S."/>
            <person name="Shea T."/>
            <person name="Sisk P."/>
            <person name="Stolte C."/>
            <person name="Sykes S."/>
            <person name="Wortman J."/>
            <person name="Nusbaum C."/>
            <person name="Birren B."/>
        </authorList>
    </citation>
    <scope>NUCLEOTIDE SEQUENCE [LARGE SCALE GENOMIC DNA]</scope>
    <source>
        <strain evidence="6 7">Sb944nv</strain>
    </source>
</reference>
<protein>
    <recommendedName>
        <fullName evidence="5">Aminotransferase class I/classII large domain-containing protein</fullName>
    </recommendedName>
</protein>